<reference evidence="2 3" key="1">
    <citation type="submission" date="2021-01" db="EMBL/GenBank/DDBJ databases">
        <title>Sequencing the genomes of 1000 actinobacteria strains.</title>
        <authorList>
            <person name="Klenk H.-P."/>
        </authorList>
    </citation>
    <scope>NUCLEOTIDE SEQUENCE [LARGE SCALE GENOMIC DNA]</scope>
    <source>
        <strain evidence="2 3">DSM 18662</strain>
    </source>
</reference>
<evidence type="ECO:0000313" key="2">
    <source>
        <dbReference type="EMBL" id="MBM7800046.1"/>
    </source>
</evidence>
<keyword evidence="1" id="KW-0812">Transmembrane</keyword>
<comment type="caution">
    <text evidence="2">The sequence shown here is derived from an EMBL/GenBank/DDBJ whole genome shotgun (WGS) entry which is preliminary data.</text>
</comment>
<feature type="transmembrane region" description="Helical" evidence="1">
    <location>
        <begin position="123"/>
        <end position="140"/>
    </location>
</feature>
<dbReference type="EMBL" id="JAFBCF010000001">
    <property type="protein sequence ID" value="MBM7800046.1"/>
    <property type="molecule type" value="Genomic_DNA"/>
</dbReference>
<proteinExistence type="predicted"/>
<feature type="transmembrane region" description="Helical" evidence="1">
    <location>
        <begin position="7"/>
        <end position="25"/>
    </location>
</feature>
<organism evidence="2 3">
    <name type="scientific">Microlunatus panaciterrae</name>
    <dbReference type="NCBI Taxonomy" id="400768"/>
    <lineage>
        <taxon>Bacteria</taxon>
        <taxon>Bacillati</taxon>
        <taxon>Actinomycetota</taxon>
        <taxon>Actinomycetes</taxon>
        <taxon>Propionibacteriales</taxon>
        <taxon>Propionibacteriaceae</taxon>
        <taxon>Microlunatus</taxon>
    </lineage>
</organism>
<keyword evidence="1" id="KW-0472">Membrane</keyword>
<accession>A0ABS2RM28</accession>
<feature type="transmembrane region" description="Helical" evidence="1">
    <location>
        <begin position="85"/>
        <end position="103"/>
    </location>
</feature>
<feature type="transmembrane region" description="Helical" evidence="1">
    <location>
        <begin position="166"/>
        <end position="185"/>
    </location>
</feature>
<sequence>MLRQTRVASWSMLVLLLTGIFHLVRGAPLDAVLFFGMGVALALDARFGARLAAPDVPTLPSRTWPGVVVAVLIGLLLGFASRRGLAAHLVIPAIGVATLALGWGQRDSAGVTPRQRLLRLSRWVVVALVLCLWELVNYLIQRVTGRDFAHPAMSDLMDPLLDVRPLRAGLVTLWLLGGIALLRLGRGSHRD</sequence>
<evidence type="ECO:0000256" key="1">
    <source>
        <dbReference type="SAM" id="Phobius"/>
    </source>
</evidence>
<gene>
    <name evidence="2" type="ORF">JOE57_002967</name>
</gene>
<dbReference type="RefSeq" id="WP_204919200.1">
    <property type="nucleotide sequence ID" value="NZ_BAAAQP010000003.1"/>
</dbReference>
<keyword evidence="3" id="KW-1185">Reference proteome</keyword>
<evidence type="ECO:0000313" key="3">
    <source>
        <dbReference type="Proteomes" id="UP000704762"/>
    </source>
</evidence>
<dbReference type="Proteomes" id="UP000704762">
    <property type="component" value="Unassembled WGS sequence"/>
</dbReference>
<name>A0ABS2RM28_9ACTN</name>
<keyword evidence="1" id="KW-1133">Transmembrane helix</keyword>
<protein>
    <submittedName>
        <fullName evidence="2">Uncharacterized protein</fullName>
    </submittedName>
</protein>